<dbReference type="Proteomes" id="UP000094622">
    <property type="component" value="Unassembled WGS sequence"/>
</dbReference>
<sequence length="152" mass="16510">MLEVNVSTYIDAPAALVYAVLTDFAGAPRFMSKISRSDILDGKKMAVGTRVRQTRTLSGREITCTYRVTALDVAQQVAIETEASGVFCKIGWRLTPDGRGTTIATRILAEPKTTAARTVMMLGLGLRGAVERATEAEMVEVRAECERRKALA</sequence>
<name>A0A1E3GX35_9HYPH</name>
<reference evidence="1" key="1">
    <citation type="submission" date="2016-07" db="EMBL/GenBank/DDBJ databases">
        <title>Draft Genome Sequence of Methylobrevis pamukkalensis PK2.</title>
        <authorList>
            <person name="Vasilenko O.V."/>
            <person name="Doronina N.V."/>
            <person name="Shmareva M.N."/>
            <person name="Tarlachkov S.V."/>
            <person name="Mustakhimov I."/>
            <person name="Trotsenko Y.A."/>
        </authorList>
    </citation>
    <scope>NUCLEOTIDE SEQUENCE [LARGE SCALE GENOMIC DNA]</scope>
    <source>
        <strain evidence="1">PK2</strain>
    </source>
</reference>
<accession>A0A1E3GX35</accession>
<dbReference type="SUPFAM" id="SSF55961">
    <property type="entry name" value="Bet v1-like"/>
    <property type="match status" value="1"/>
</dbReference>
<dbReference type="InterPro" id="IPR019587">
    <property type="entry name" value="Polyketide_cyclase/dehydratase"/>
</dbReference>
<comment type="caution">
    <text evidence="1">The sequence shown here is derived from an EMBL/GenBank/DDBJ whole genome shotgun (WGS) entry which is preliminary data.</text>
</comment>
<dbReference type="RefSeq" id="WP_069308258.1">
    <property type="nucleotide sequence ID" value="NZ_MCRJ01000153.1"/>
</dbReference>
<dbReference type="Gene3D" id="3.30.530.20">
    <property type="match status" value="1"/>
</dbReference>
<dbReference type="Pfam" id="PF10604">
    <property type="entry name" value="Polyketide_cyc2"/>
    <property type="match status" value="1"/>
</dbReference>
<gene>
    <name evidence="1" type="ORF">A6302_04088</name>
</gene>
<evidence type="ECO:0000313" key="1">
    <source>
        <dbReference type="EMBL" id="ODN68610.1"/>
    </source>
</evidence>
<evidence type="ECO:0000313" key="2">
    <source>
        <dbReference type="Proteomes" id="UP000094622"/>
    </source>
</evidence>
<dbReference type="AlphaFoldDB" id="A0A1E3GX35"/>
<keyword evidence="2" id="KW-1185">Reference proteome</keyword>
<dbReference type="OrthoDB" id="9797595at2"/>
<dbReference type="InterPro" id="IPR023393">
    <property type="entry name" value="START-like_dom_sf"/>
</dbReference>
<proteinExistence type="predicted"/>
<organism evidence="1 2">
    <name type="scientific">Methylobrevis pamukkalensis</name>
    <dbReference type="NCBI Taxonomy" id="1439726"/>
    <lineage>
        <taxon>Bacteria</taxon>
        <taxon>Pseudomonadati</taxon>
        <taxon>Pseudomonadota</taxon>
        <taxon>Alphaproteobacteria</taxon>
        <taxon>Hyphomicrobiales</taxon>
        <taxon>Pleomorphomonadaceae</taxon>
        <taxon>Methylobrevis</taxon>
    </lineage>
</organism>
<protein>
    <submittedName>
        <fullName evidence="1">Polyketide cyclase / dehydrase and lipid transport</fullName>
    </submittedName>
</protein>
<dbReference type="EMBL" id="MCRJ01000153">
    <property type="protein sequence ID" value="ODN68610.1"/>
    <property type="molecule type" value="Genomic_DNA"/>
</dbReference>